<dbReference type="InterPro" id="IPR020925">
    <property type="entry name" value="Ribosomal_eL15_CS"/>
</dbReference>
<dbReference type="Pfam" id="PF00827">
    <property type="entry name" value="Ribosomal_L15e"/>
    <property type="match status" value="1"/>
</dbReference>
<keyword evidence="2 5" id="KW-0689">Ribosomal protein</keyword>
<dbReference type="FunFam" id="3.40.1120.10:FF:000002">
    <property type="entry name" value="50S ribosomal protein L15e"/>
    <property type="match status" value="1"/>
</dbReference>
<evidence type="ECO:0000256" key="6">
    <source>
        <dbReference type="SAM" id="MobiDB-lite"/>
    </source>
</evidence>
<dbReference type="GO" id="GO:0003723">
    <property type="term" value="F:RNA binding"/>
    <property type="evidence" value="ECO:0007669"/>
    <property type="project" value="TreeGrafter"/>
</dbReference>
<dbReference type="SMART" id="SM01384">
    <property type="entry name" value="Ribosomal_L15e"/>
    <property type="match status" value="1"/>
</dbReference>
<keyword evidence="3 5" id="KW-0687">Ribonucleoprotein</keyword>
<dbReference type="GO" id="GO:0002181">
    <property type="term" value="P:cytoplasmic translation"/>
    <property type="evidence" value="ECO:0007669"/>
    <property type="project" value="TreeGrafter"/>
</dbReference>
<proteinExistence type="inferred from homology"/>
<name>A0A8J8TDP5_9ARCH</name>
<comment type="similarity">
    <text evidence="1 5">Belongs to the eukaryotic ribosomal protein eL15 family.</text>
</comment>
<dbReference type="InterPro" id="IPR000439">
    <property type="entry name" value="Ribosomal_eL15"/>
</dbReference>
<dbReference type="InterPro" id="IPR024794">
    <property type="entry name" value="Rbsml_eL15_core_dom_sf"/>
</dbReference>
<dbReference type="InterPro" id="IPR020926">
    <property type="entry name" value="Ribosomal_eL15_arc"/>
</dbReference>
<dbReference type="GO" id="GO:0003735">
    <property type="term" value="F:structural constituent of ribosome"/>
    <property type="evidence" value="ECO:0007669"/>
    <property type="project" value="InterPro"/>
</dbReference>
<dbReference type="PANTHER" id="PTHR11847:SF4">
    <property type="entry name" value="LARGE RIBOSOMAL SUBUNIT PROTEIN EL15"/>
    <property type="match status" value="1"/>
</dbReference>
<evidence type="ECO:0000256" key="1">
    <source>
        <dbReference type="ARBA" id="ARBA00006857"/>
    </source>
</evidence>
<dbReference type="HAMAP" id="MF_00256">
    <property type="entry name" value="Ribosomal_eL15"/>
    <property type="match status" value="1"/>
</dbReference>
<dbReference type="NCBIfam" id="NF003269">
    <property type="entry name" value="PRK04243.1"/>
    <property type="match status" value="1"/>
</dbReference>
<evidence type="ECO:0000256" key="4">
    <source>
        <dbReference type="ARBA" id="ARBA00035214"/>
    </source>
</evidence>
<evidence type="ECO:0000256" key="5">
    <source>
        <dbReference type="HAMAP-Rule" id="MF_00256"/>
    </source>
</evidence>
<feature type="region of interest" description="Disordered" evidence="6">
    <location>
        <begin position="173"/>
        <end position="192"/>
    </location>
</feature>
<comment type="caution">
    <text evidence="7">The sequence shown here is derived from an EMBL/GenBank/DDBJ whole genome shotgun (WGS) entry which is preliminary data.</text>
</comment>
<evidence type="ECO:0000256" key="3">
    <source>
        <dbReference type="ARBA" id="ARBA00023274"/>
    </source>
</evidence>
<dbReference type="AlphaFoldDB" id="A0A8J8TDP5"/>
<dbReference type="Gene3D" id="3.40.1120.10">
    <property type="entry name" value="Ribosomal protein l15e"/>
    <property type="match status" value="1"/>
</dbReference>
<accession>A0A8J8TDP5</accession>
<evidence type="ECO:0000256" key="2">
    <source>
        <dbReference type="ARBA" id="ARBA00022980"/>
    </source>
</evidence>
<dbReference type="OMA" id="YIRDAWK"/>
<dbReference type="PROSITE" id="PS01194">
    <property type="entry name" value="RIBOSOMAL_L15E"/>
    <property type="match status" value="1"/>
</dbReference>
<dbReference type="Proteomes" id="UP000752814">
    <property type="component" value="Unassembled WGS sequence"/>
</dbReference>
<sequence>MYTYIAEAWNTPSESYVKQLQWSRLIEWRKEENFVKIDHPTRLDRARKLGYKAKQGYIIVRGRVRKGSLRKRKIRKGRRAKRRGINKITMAKSLQRIAEERACKKYPNLEVLNSYWVGMDGQHEWFEIIMVDPHHPVIKADKNINWICSPKQKGRAYRGLTAAGKAGRGLKWKGKGAEKVRPSIGAHNRKGK</sequence>
<dbReference type="InterPro" id="IPR012678">
    <property type="entry name" value="Ribosomal_uL23/eL15/eS24_sf"/>
</dbReference>
<gene>
    <name evidence="5" type="primary">rpl15e</name>
    <name evidence="7" type="ORF">A3207_03480</name>
</gene>
<evidence type="ECO:0000313" key="8">
    <source>
        <dbReference type="Proteomes" id="UP000752814"/>
    </source>
</evidence>
<evidence type="ECO:0000313" key="7">
    <source>
        <dbReference type="EMBL" id="TQS83041.1"/>
    </source>
</evidence>
<reference evidence="7" key="1">
    <citation type="submission" date="2016-03" db="EMBL/GenBank/DDBJ databases">
        <authorList>
            <person name="Borrel G."/>
            <person name="Mccann A."/>
            <person name="O'Toole P.W."/>
        </authorList>
    </citation>
    <scope>NUCLEOTIDE SEQUENCE</scope>
    <source>
        <strain evidence="7">183</strain>
    </source>
</reference>
<dbReference type="EMBL" id="LVVT01000014">
    <property type="protein sequence ID" value="TQS83041.1"/>
    <property type="molecule type" value="Genomic_DNA"/>
</dbReference>
<dbReference type="SUPFAM" id="SSF54189">
    <property type="entry name" value="Ribosomal proteins S24e, L23 and L15e"/>
    <property type="match status" value="1"/>
</dbReference>
<organism evidence="7 8">
    <name type="scientific">Candidatus Methanomassiliicoccus intestinalis</name>
    <dbReference type="NCBI Taxonomy" id="1406512"/>
    <lineage>
        <taxon>Archaea</taxon>
        <taxon>Methanobacteriati</taxon>
        <taxon>Thermoplasmatota</taxon>
        <taxon>Thermoplasmata</taxon>
        <taxon>Methanomassiliicoccales</taxon>
        <taxon>Methanomassiliicoccaceae</taxon>
        <taxon>Methanomassiliicoccus</taxon>
    </lineage>
</organism>
<dbReference type="PANTHER" id="PTHR11847">
    <property type="entry name" value="RIBOSOMAL PROTEIN L15"/>
    <property type="match status" value="1"/>
</dbReference>
<dbReference type="GO" id="GO:0022625">
    <property type="term" value="C:cytosolic large ribosomal subunit"/>
    <property type="evidence" value="ECO:0007669"/>
    <property type="project" value="TreeGrafter"/>
</dbReference>
<protein>
    <recommendedName>
        <fullName evidence="4 5">Large ribosomal subunit protein eL15</fullName>
    </recommendedName>
</protein>